<dbReference type="SUPFAM" id="SSF144091">
    <property type="entry name" value="Rhomboid-like"/>
    <property type="match status" value="1"/>
</dbReference>
<reference evidence="6" key="1">
    <citation type="journal article" date="2021" name="Proc. Natl. Acad. Sci. U.S.A.">
        <title>A Catalog of Tens of Thousands of Viruses from Human Metagenomes Reveals Hidden Associations with Chronic Diseases.</title>
        <authorList>
            <person name="Tisza M.J."/>
            <person name="Buck C.B."/>
        </authorList>
    </citation>
    <scope>NUCLEOTIDE SEQUENCE</scope>
    <source>
        <strain evidence="6">Ct5cR14</strain>
    </source>
</reference>
<organism evidence="6">
    <name type="scientific">Podoviridae sp. ct5cR14</name>
    <dbReference type="NCBI Taxonomy" id="2825220"/>
    <lineage>
        <taxon>Viruses</taxon>
        <taxon>Duplodnaviria</taxon>
        <taxon>Heunggongvirae</taxon>
        <taxon>Uroviricota</taxon>
        <taxon>Caudoviricetes</taxon>
    </lineage>
</organism>
<dbReference type="EMBL" id="BK015486">
    <property type="protein sequence ID" value="DAE09357.1"/>
    <property type="molecule type" value="Genomic_DNA"/>
</dbReference>
<feature type="transmembrane region" description="Helical" evidence="5">
    <location>
        <begin position="66"/>
        <end position="86"/>
    </location>
</feature>
<comment type="subcellular location">
    <subcellularLocation>
        <location evidence="1">Membrane</location>
        <topology evidence="1">Multi-pass membrane protein</topology>
    </subcellularLocation>
</comment>
<keyword evidence="2 5" id="KW-0812">Transmembrane</keyword>
<accession>A0A8S5PS98</accession>
<evidence type="ECO:0000256" key="5">
    <source>
        <dbReference type="SAM" id="Phobius"/>
    </source>
</evidence>
<feature type="transmembrane region" description="Helical" evidence="5">
    <location>
        <begin position="122"/>
        <end position="151"/>
    </location>
</feature>
<sequence>MLRDTKEKIALYAGYIIIMCITFLGYDGMGLFDDCSIQNRLSYPFFHQNIFHAAINLYVFHQCYRAIPCGIGHLVAFYLIAISYPFTSSVPIIGLSGFIYAYMGFIATYVENKVRYNLTILLYICVGIFFPCMAVGVHIYCYVLGLLWGYLNAPLCQDK</sequence>
<proteinExistence type="predicted"/>
<dbReference type="GO" id="GO:0016020">
    <property type="term" value="C:membrane"/>
    <property type="evidence" value="ECO:0007669"/>
    <property type="project" value="UniProtKB-SubCell"/>
</dbReference>
<evidence type="ECO:0000256" key="3">
    <source>
        <dbReference type="ARBA" id="ARBA00022989"/>
    </source>
</evidence>
<name>A0A8S5PS98_9CAUD</name>
<evidence type="ECO:0000313" key="6">
    <source>
        <dbReference type="EMBL" id="DAE09357.1"/>
    </source>
</evidence>
<dbReference type="InterPro" id="IPR035952">
    <property type="entry name" value="Rhomboid-like_sf"/>
</dbReference>
<protein>
    <submittedName>
        <fullName evidence="6">Protein GlpG-like protein</fullName>
    </submittedName>
</protein>
<keyword evidence="4 5" id="KW-0472">Membrane</keyword>
<feature type="transmembrane region" description="Helical" evidence="5">
    <location>
        <begin position="41"/>
        <end position="59"/>
    </location>
</feature>
<evidence type="ECO:0000256" key="2">
    <source>
        <dbReference type="ARBA" id="ARBA00022692"/>
    </source>
</evidence>
<dbReference type="Gene3D" id="1.20.1540.10">
    <property type="entry name" value="Rhomboid-like"/>
    <property type="match status" value="1"/>
</dbReference>
<evidence type="ECO:0000256" key="4">
    <source>
        <dbReference type="ARBA" id="ARBA00023136"/>
    </source>
</evidence>
<evidence type="ECO:0000256" key="1">
    <source>
        <dbReference type="ARBA" id="ARBA00004141"/>
    </source>
</evidence>
<keyword evidence="3 5" id="KW-1133">Transmembrane helix</keyword>
<feature type="transmembrane region" description="Helical" evidence="5">
    <location>
        <begin position="92"/>
        <end position="110"/>
    </location>
</feature>
<feature type="transmembrane region" description="Helical" evidence="5">
    <location>
        <begin position="9"/>
        <end position="29"/>
    </location>
</feature>